<keyword evidence="2" id="KW-1185">Reference proteome</keyword>
<reference evidence="2" key="1">
    <citation type="submission" date="2017-02" db="EMBL/GenBank/DDBJ databases">
        <authorList>
            <person name="Varghese N."/>
            <person name="Submissions S."/>
        </authorList>
    </citation>
    <scope>NUCLEOTIDE SEQUENCE [LARGE SCALE GENOMIC DNA]</scope>
    <source>
        <strain evidence="2">DSM 15739</strain>
    </source>
</reference>
<accession>A0A1T4NAM2</accession>
<dbReference type="STRING" id="1121925.SAMN02746011_01688"/>
<dbReference type="RefSeq" id="WP_078756388.1">
    <property type="nucleotide sequence ID" value="NZ_FUWO01000017.1"/>
</dbReference>
<name>A0A1T4NAM2_9LACT</name>
<dbReference type="EMBL" id="FUWO01000017">
    <property type="protein sequence ID" value="SJZ76155.1"/>
    <property type="molecule type" value="Genomic_DNA"/>
</dbReference>
<gene>
    <name evidence="1" type="ORF">SAMN02746011_01688</name>
</gene>
<dbReference type="AlphaFoldDB" id="A0A1T4NAM2"/>
<sequence>MRIKQNKLLLLPIVSMILSGCDSVNQKYNQFIEQKAEESTVVESEETTEVPEKLVDIRLVPEFIQVEEAVKTIDNLEVGEEIYRTSKTITQSQDKFDISVNQMVVYEAKSDDQLLGIKSSDSDEGAIVIVNIAITNKTAETFYFPIDELKLSYPNAPVARLATSGLYPLQSGNLYEILLSDNQGAILPTSTVEGYLVYSLTKEDFEHIKEQNSFNLTVVPPRLDADSIVGLSSTDLGYVLPLYLPLTDTVEQELLDKNKQIQDRISAEWWGKKELLADEILEEKDTDGEVNFTLKRIEISDFTPNENYKESFQYFPNGQVIVSLQIEIDNQSDHTLLPTDSLVNLVINGDTIQSDYILINELYGEHLDPGEKTTIIKTFALDKYTYQQNWQNQDIQIYIQVSPDDSIDYQDATTTVEESTEVEQVEEFMTGDESEIIVEEEIGEATELMYVGNFVWEPKLVKYINEDLEVVDELASEEADNETTEMDNLDDVDAILEENTTEAMNE</sequence>
<organism evidence="1 2">
    <name type="scientific">Globicatella sulfidifaciens DSM 15739</name>
    <dbReference type="NCBI Taxonomy" id="1121925"/>
    <lineage>
        <taxon>Bacteria</taxon>
        <taxon>Bacillati</taxon>
        <taxon>Bacillota</taxon>
        <taxon>Bacilli</taxon>
        <taxon>Lactobacillales</taxon>
        <taxon>Aerococcaceae</taxon>
        <taxon>Globicatella</taxon>
    </lineage>
</organism>
<evidence type="ECO:0008006" key="3">
    <source>
        <dbReference type="Google" id="ProtNLM"/>
    </source>
</evidence>
<dbReference type="Gene3D" id="2.60.40.4170">
    <property type="match status" value="1"/>
</dbReference>
<protein>
    <recommendedName>
        <fullName evidence="3">DUF4352 domain-containing protein</fullName>
    </recommendedName>
</protein>
<dbReference type="PROSITE" id="PS51257">
    <property type="entry name" value="PROKAR_LIPOPROTEIN"/>
    <property type="match status" value="1"/>
</dbReference>
<evidence type="ECO:0000313" key="2">
    <source>
        <dbReference type="Proteomes" id="UP000189941"/>
    </source>
</evidence>
<proteinExistence type="predicted"/>
<evidence type="ECO:0000313" key="1">
    <source>
        <dbReference type="EMBL" id="SJZ76155.1"/>
    </source>
</evidence>
<dbReference type="OrthoDB" id="2138699at2"/>
<dbReference type="Proteomes" id="UP000189941">
    <property type="component" value="Unassembled WGS sequence"/>
</dbReference>